<evidence type="ECO:0000313" key="2">
    <source>
        <dbReference type="Proteomes" id="UP000887023"/>
    </source>
</evidence>
<gene>
    <name evidence="1" type="ORF">KV203_19235</name>
</gene>
<dbReference type="EMBL" id="CP079105">
    <property type="protein sequence ID" value="QXQ13875.1"/>
    <property type="molecule type" value="Genomic_DNA"/>
</dbReference>
<name>A0ABX8SBQ0_9ACTN</name>
<reference evidence="1" key="1">
    <citation type="submission" date="2021-07" db="EMBL/GenBank/DDBJ databases">
        <title>Candidatus Kaistella beijingensis sp. nov. isolated from a municipal wastewater treatment plant is involved in sludge foaming.</title>
        <authorList>
            <person name="Song Y."/>
            <person name="Liu S.-J."/>
        </authorList>
    </citation>
    <scope>NUCLEOTIDE SEQUENCE</scope>
    <source>
        <strain evidence="1">DSM 43998</strain>
    </source>
</reference>
<accession>A0ABX8SBQ0</accession>
<sequence length="318" mass="35035">MSTLSDHMRNGDAGPTDDHADAAELADIGADVGTDGPVDDDVTCVVQDLPARLRVRAAELAATINPVNSPFTQAGLPDGGLPDPADLAVLTSKYWGRRRRTLTVSFVESTAAELRQRILGHMNAWGIGVRFALTSGVGQVRISRAGQGYWSYLGTDILLIPRDRPTMNLQGFTMATPEREYKRVVRHETGHTLGFPHEHLRRSLVGRLDVAKTIAYFRTTYGWSEQQTRSNVLTPLEESSIMGTPNADQDSIMCYQLPAQITKDGQPIRGGLDINLTDRGFARTIYPRFWPFVDQTDWDQSADVSIESALTQEHVTVG</sequence>
<dbReference type="InterPro" id="IPR024079">
    <property type="entry name" value="MetalloPept_cat_dom_sf"/>
</dbReference>
<dbReference type="Proteomes" id="UP000887023">
    <property type="component" value="Chromosome"/>
</dbReference>
<proteinExistence type="predicted"/>
<dbReference type="SUPFAM" id="SSF55486">
    <property type="entry name" value="Metalloproteases ('zincins'), catalytic domain"/>
    <property type="match status" value="1"/>
</dbReference>
<dbReference type="RefSeq" id="WP_157079908.1">
    <property type="nucleotide sequence ID" value="NZ_CBCRUZ010000006.1"/>
</dbReference>
<organism evidence="1 2">
    <name type="scientific">Skermania pinensis</name>
    <dbReference type="NCBI Taxonomy" id="39122"/>
    <lineage>
        <taxon>Bacteria</taxon>
        <taxon>Bacillati</taxon>
        <taxon>Actinomycetota</taxon>
        <taxon>Actinomycetes</taxon>
        <taxon>Mycobacteriales</taxon>
        <taxon>Gordoniaceae</taxon>
        <taxon>Skermania</taxon>
    </lineage>
</organism>
<dbReference type="Gene3D" id="3.40.390.10">
    <property type="entry name" value="Collagenase (Catalytic Domain)"/>
    <property type="match status" value="1"/>
</dbReference>
<keyword evidence="2" id="KW-1185">Reference proteome</keyword>
<evidence type="ECO:0000313" key="1">
    <source>
        <dbReference type="EMBL" id="QXQ13875.1"/>
    </source>
</evidence>
<protein>
    <submittedName>
        <fullName evidence="1">Peptidase M12</fullName>
    </submittedName>
</protein>